<keyword evidence="5" id="KW-1003">Cell membrane</keyword>
<dbReference type="GO" id="GO:0005886">
    <property type="term" value="C:plasma membrane"/>
    <property type="evidence" value="ECO:0007669"/>
    <property type="project" value="UniProtKB-SubCell"/>
</dbReference>
<evidence type="ECO:0000256" key="4">
    <source>
        <dbReference type="ARBA" id="ARBA00022448"/>
    </source>
</evidence>
<accession>A0A174Z0J6</accession>
<keyword evidence="9" id="KW-0472">Membrane</keyword>
<keyword evidence="12" id="KW-0966">Cell projection</keyword>
<dbReference type="NCBIfam" id="TIGR02473">
    <property type="entry name" value="flagell_FliJ"/>
    <property type="match status" value="1"/>
</dbReference>
<keyword evidence="6" id="KW-0145">Chemotaxis</keyword>
<evidence type="ECO:0000256" key="1">
    <source>
        <dbReference type="ARBA" id="ARBA00004413"/>
    </source>
</evidence>
<evidence type="ECO:0000256" key="2">
    <source>
        <dbReference type="ARBA" id="ARBA00010004"/>
    </source>
</evidence>
<evidence type="ECO:0000313" key="14">
    <source>
        <dbReference type="EMBL" id="RHC11975.1"/>
    </source>
</evidence>
<evidence type="ECO:0000313" key="16">
    <source>
        <dbReference type="Proteomes" id="UP000095621"/>
    </source>
</evidence>
<reference evidence="16 17" key="1">
    <citation type="submission" date="2015-09" db="EMBL/GenBank/DDBJ databases">
        <authorList>
            <consortium name="Pathogen Informatics"/>
        </authorList>
    </citation>
    <scope>NUCLEOTIDE SEQUENCE [LARGE SCALE GENOMIC DNA]</scope>
    <source>
        <strain evidence="11 16">2789STDY5834875</strain>
        <strain evidence="12 17">2789STDY5834878</strain>
    </source>
</reference>
<evidence type="ECO:0000313" key="15">
    <source>
        <dbReference type="EMBL" id="RHD06921.1"/>
    </source>
</evidence>
<dbReference type="Proteomes" id="UP000095780">
    <property type="component" value="Unassembled WGS sequence"/>
</dbReference>
<evidence type="ECO:0000313" key="12">
    <source>
        <dbReference type="EMBL" id="CUQ80925.1"/>
    </source>
</evidence>
<dbReference type="Proteomes" id="UP000095621">
    <property type="component" value="Unassembled WGS sequence"/>
</dbReference>
<keyword evidence="8" id="KW-0653">Protein transport</keyword>
<dbReference type="Gene3D" id="1.10.287.1700">
    <property type="match status" value="1"/>
</dbReference>
<reference evidence="18 19" key="2">
    <citation type="submission" date="2018-08" db="EMBL/GenBank/DDBJ databases">
        <title>A genome reference for cultivated species of the human gut microbiota.</title>
        <authorList>
            <person name="Zou Y."/>
            <person name="Xue W."/>
            <person name="Luo G."/>
        </authorList>
    </citation>
    <scope>NUCLEOTIDE SEQUENCE [LARGE SCALE GENOMIC DNA]</scope>
    <source>
        <strain evidence="15 18">AM32-2AC</strain>
        <strain evidence="14 19">AM37-3BH</strain>
    </source>
</reference>
<dbReference type="EMBL" id="CZBV01000002">
    <property type="protein sequence ID" value="CUQ80925.1"/>
    <property type="molecule type" value="Genomic_DNA"/>
</dbReference>
<evidence type="ECO:0000256" key="3">
    <source>
        <dbReference type="ARBA" id="ARBA00020392"/>
    </source>
</evidence>
<keyword evidence="7" id="KW-1005">Bacterial flagellum biogenesis</keyword>
<comment type="similarity">
    <text evidence="2">Belongs to the FliJ family.</text>
</comment>
<dbReference type="Proteomes" id="UP000284794">
    <property type="component" value="Unassembled WGS sequence"/>
</dbReference>
<evidence type="ECO:0000256" key="10">
    <source>
        <dbReference type="ARBA" id="ARBA00023225"/>
    </source>
</evidence>
<dbReference type="EMBL" id="CZBU01000003">
    <property type="protein sequence ID" value="CUQ76832.1"/>
    <property type="molecule type" value="Genomic_DNA"/>
</dbReference>
<gene>
    <name evidence="13" type="primary">fliJ</name>
    <name evidence="15" type="ORF">DW811_11160</name>
    <name evidence="14" type="ORF">DW858_11330</name>
    <name evidence="11" type="ORF">ERS852490_01273</name>
    <name evidence="12" type="ORF">ERS852492_00607</name>
    <name evidence="13" type="ORF">GKE48_02175</name>
</gene>
<dbReference type="OrthoDB" id="1767518at2"/>
<dbReference type="Pfam" id="PF02050">
    <property type="entry name" value="FliJ"/>
    <property type="match status" value="1"/>
</dbReference>
<dbReference type="GO" id="GO:0015031">
    <property type="term" value="P:protein transport"/>
    <property type="evidence" value="ECO:0007669"/>
    <property type="project" value="UniProtKB-KW"/>
</dbReference>
<dbReference type="Proteomes" id="UP000285844">
    <property type="component" value="Unassembled WGS sequence"/>
</dbReference>
<keyword evidence="12" id="KW-0969">Cilium</keyword>
<dbReference type="GO" id="GO:0009288">
    <property type="term" value="C:bacterial-type flagellum"/>
    <property type="evidence" value="ECO:0007669"/>
    <property type="project" value="InterPro"/>
</dbReference>
<evidence type="ECO:0000313" key="13">
    <source>
        <dbReference type="EMBL" id="MSC56261.1"/>
    </source>
</evidence>
<protein>
    <recommendedName>
        <fullName evidence="3">Flagellar FliJ protein</fullName>
    </recommendedName>
</protein>
<name>A0A174Z0J6_9FIRM</name>
<keyword evidence="4" id="KW-0813">Transport</keyword>
<dbReference type="RefSeq" id="WP_022097354.1">
    <property type="nucleotide sequence ID" value="NZ_CABIXW010000002.1"/>
</dbReference>
<dbReference type="AlphaFoldDB" id="A0A174Z0J6"/>
<keyword evidence="10" id="KW-1006">Bacterial flagellum protein export</keyword>
<dbReference type="GO" id="GO:0044781">
    <property type="term" value="P:bacterial-type flagellum organization"/>
    <property type="evidence" value="ECO:0007669"/>
    <property type="project" value="UniProtKB-KW"/>
</dbReference>
<comment type="subcellular location">
    <subcellularLocation>
        <location evidence="1">Cell membrane</location>
        <topology evidence="1">Peripheral membrane protein</topology>
        <orientation evidence="1">Cytoplasmic side</orientation>
    </subcellularLocation>
</comment>
<evidence type="ECO:0000313" key="20">
    <source>
        <dbReference type="Proteomes" id="UP000481964"/>
    </source>
</evidence>
<evidence type="ECO:0000256" key="9">
    <source>
        <dbReference type="ARBA" id="ARBA00023136"/>
    </source>
</evidence>
<dbReference type="GO" id="GO:0006935">
    <property type="term" value="P:chemotaxis"/>
    <property type="evidence" value="ECO:0007669"/>
    <property type="project" value="UniProtKB-KW"/>
</dbReference>
<dbReference type="EMBL" id="WKRD01000002">
    <property type="protein sequence ID" value="MSC56261.1"/>
    <property type="molecule type" value="Genomic_DNA"/>
</dbReference>
<dbReference type="EMBL" id="QSHM01000015">
    <property type="protein sequence ID" value="RHC11975.1"/>
    <property type="molecule type" value="Genomic_DNA"/>
</dbReference>
<dbReference type="InterPro" id="IPR053716">
    <property type="entry name" value="Flag_assembly_chemotaxis_eff"/>
</dbReference>
<dbReference type="GO" id="GO:0071973">
    <property type="term" value="P:bacterial-type flagellum-dependent cell motility"/>
    <property type="evidence" value="ECO:0007669"/>
    <property type="project" value="InterPro"/>
</dbReference>
<keyword evidence="12" id="KW-0282">Flagellum</keyword>
<evidence type="ECO:0000313" key="17">
    <source>
        <dbReference type="Proteomes" id="UP000095780"/>
    </source>
</evidence>
<proteinExistence type="inferred from homology"/>
<evidence type="ECO:0000313" key="11">
    <source>
        <dbReference type="EMBL" id="CUQ76832.1"/>
    </source>
</evidence>
<organism evidence="12 17">
    <name type="scientific">Lachnospira eligens</name>
    <dbReference type="NCBI Taxonomy" id="39485"/>
    <lineage>
        <taxon>Bacteria</taxon>
        <taxon>Bacillati</taxon>
        <taxon>Bacillota</taxon>
        <taxon>Clostridia</taxon>
        <taxon>Lachnospirales</taxon>
        <taxon>Lachnospiraceae</taxon>
        <taxon>Lachnospira</taxon>
    </lineage>
</organism>
<sequence>MAKFLYSMQNVLDIKERLETQAKTEYAEMNNRLFIEEETMKRLGKRLDSYENLARSSASERLDIMEMRRCNEAIDIIKNQMTQQAVRIRIAQRNVDNAMKKLTEAVQDRKIHEKLKEKAFEQFKLDINAQEMKEIDETVSFKYNNKDE</sequence>
<evidence type="ECO:0000256" key="6">
    <source>
        <dbReference type="ARBA" id="ARBA00022500"/>
    </source>
</evidence>
<reference evidence="13 20" key="3">
    <citation type="journal article" date="2019" name="Nat. Med.">
        <title>A library of human gut bacterial isolates paired with longitudinal multiomics data enables mechanistic microbiome research.</title>
        <authorList>
            <person name="Poyet M."/>
            <person name="Groussin M."/>
            <person name="Gibbons S.M."/>
            <person name="Avila-Pacheco J."/>
            <person name="Jiang X."/>
            <person name="Kearney S.M."/>
            <person name="Perrotta A.R."/>
            <person name="Berdy B."/>
            <person name="Zhao S."/>
            <person name="Lieberman T.D."/>
            <person name="Swanson P.K."/>
            <person name="Smith M."/>
            <person name="Roesemann S."/>
            <person name="Alexander J.E."/>
            <person name="Rich S.A."/>
            <person name="Livny J."/>
            <person name="Vlamakis H."/>
            <person name="Clish C."/>
            <person name="Bullock K."/>
            <person name="Deik A."/>
            <person name="Scott J."/>
            <person name="Pierce K.A."/>
            <person name="Xavier R.J."/>
            <person name="Alm E.J."/>
        </authorList>
    </citation>
    <scope>NUCLEOTIDE SEQUENCE [LARGE SCALE GENOMIC DNA]</scope>
    <source>
        <strain evidence="13 20">BIOML-A1</strain>
    </source>
</reference>
<evidence type="ECO:0000313" key="18">
    <source>
        <dbReference type="Proteomes" id="UP000284794"/>
    </source>
</evidence>
<dbReference type="EMBL" id="QSIS01000016">
    <property type="protein sequence ID" value="RHD06921.1"/>
    <property type="molecule type" value="Genomic_DNA"/>
</dbReference>
<evidence type="ECO:0000256" key="5">
    <source>
        <dbReference type="ARBA" id="ARBA00022475"/>
    </source>
</evidence>
<evidence type="ECO:0000313" key="19">
    <source>
        <dbReference type="Proteomes" id="UP000285844"/>
    </source>
</evidence>
<evidence type="ECO:0000256" key="8">
    <source>
        <dbReference type="ARBA" id="ARBA00022927"/>
    </source>
</evidence>
<dbReference type="InterPro" id="IPR012823">
    <property type="entry name" value="Flagell_FliJ"/>
</dbReference>
<dbReference type="Proteomes" id="UP000481964">
    <property type="component" value="Unassembled WGS sequence"/>
</dbReference>
<evidence type="ECO:0000256" key="7">
    <source>
        <dbReference type="ARBA" id="ARBA00022795"/>
    </source>
</evidence>